<feature type="compositionally biased region" description="Basic and acidic residues" evidence="6">
    <location>
        <begin position="260"/>
        <end position="272"/>
    </location>
</feature>
<evidence type="ECO:0000256" key="2">
    <source>
        <dbReference type="ARBA" id="ARBA00006939"/>
    </source>
</evidence>
<dbReference type="Pfam" id="PF02535">
    <property type="entry name" value="Zip"/>
    <property type="match status" value="1"/>
</dbReference>
<feature type="transmembrane region" description="Helical" evidence="7">
    <location>
        <begin position="149"/>
        <end position="170"/>
    </location>
</feature>
<name>A0ABR4QJC7_9CEST</name>
<evidence type="ECO:0000256" key="5">
    <source>
        <dbReference type="ARBA" id="ARBA00023136"/>
    </source>
</evidence>
<protein>
    <submittedName>
        <fullName evidence="8">Metal cation symporter ZIP8</fullName>
    </submittedName>
</protein>
<dbReference type="EMBL" id="JAKROA010000002">
    <property type="protein sequence ID" value="KAL5109846.1"/>
    <property type="molecule type" value="Genomic_DNA"/>
</dbReference>
<reference evidence="8 9" key="1">
    <citation type="journal article" date="2022" name="Front. Cell. Infect. Microbiol.">
        <title>The Genomes of Two Strains of Taenia crassiceps the Animal Model for the Study of Human Cysticercosis.</title>
        <authorList>
            <person name="Bobes R.J."/>
            <person name="Estrada K."/>
            <person name="Rios-Valencia D.G."/>
            <person name="Calderon-Gallegos A."/>
            <person name="de la Torre P."/>
            <person name="Carrero J.C."/>
            <person name="Sanchez-Flores A."/>
            <person name="Laclette J.P."/>
        </authorList>
    </citation>
    <scope>NUCLEOTIDE SEQUENCE [LARGE SCALE GENOMIC DNA]</scope>
    <source>
        <strain evidence="8">WFUcys</strain>
    </source>
</reference>
<organism evidence="8 9">
    <name type="scientific">Taenia crassiceps</name>
    <dbReference type="NCBI Taxonomy" id="6207"/>
    <lineage>
        <taxon>Eukaryota</taxon>
        <taxon>Metazoa</taxon>
        <taxon>Spiralia</taxon>
        <taxon>Lophotrochozoa</taxon>
        <taxon>Platyhelminthes</taxon>
        <taxon>Cestoda</taxon>
        <taxon>Eucestoda</taxon>
        <taxon>Cyclophyllidea</taxon>
        <taxon>Taeniidae</taxon>
        <taxon>Taenia</taxon>
    </lineage>
</organism>
<feature type="transmembrane region" description="Helical" evidence="7">
    <location>
        <begin position="182"/>
        <end position="202"/>
    </location>
</feature>
<evidence type="ECO:0000313" key="9">
    <source>
        <dbReference type="Proteomes" id="UP001651158"/>
    </source>
</evidence>
<keyword evidence="9" id="KW-1185">Reference proteome</keyword>
<proteinExistence type="inferred from homology"/>
<feature type="region of interest" description="Disordered" evidence="6">
    <location>
        <begin position="252"/>
        <end position="284"/>
    </location>
</feature>
<feature type="compositionally biased region" description="Polar residues" evidence="6">
    <location>
        <begin position="273"/>
        <end position="284"/>
    </location>
</feature>
<feature type="transmembrane region" description="Helical" evidence="7">
    <location>
        <begin position="222"/>
        <end position="244"/>
    </location>
</feature>
<evidence type="ECO:0000256" key="6">
    <source>
        <dbReference type="SAM" id="MobiDB-lite"/>
    </source>
</evidence>
<dbReference type="PANTHER" id="PTHR12191:SF37">
    <property type="entry name" value="ZINC TRANSPORTER FOI"/>
    <property type="match status" value="1"/>
</dbReference>
<feature type="transmembrane region" description="Helical" evidence="7">
    <location>
        <begin position="426"/>
        <end position="444"/>
    </location>
</feature>
<dbReference type="PANTHER" id="PTHR12191">
    <property type="entry name" value="SOLUTE CARRIER FAMILY 39"/>
    <property type="match status" value="1"/>
</dbReference>
<dbReference type="InterPro" id="IPR003689">
    <property type="entry name" value="ZIP"/>
</dbReference>
<dbReference type="InterPro" id="IPR050799">
    <property type="entry name" value="ZIP_Transporter"/>
</dbReference>
<evidence type="ECO:0000256" key="1">
    <source>
        <dbReference type="ARBA" id="ARBA00004141"/>
    </source>
</evidence>
<accession>A0ABR4QJC7</accession>
<evidence type="ECO:0000256" key="3">
    <source>
        <dbReference type="ARBA" id="ARBA00022692"/>
    </source>
</evidence>
<gene>
    <name evidence="8" type="ORF">TcWFU_001744</name>
</gene>
<comment type="caution">
    <text evidence="8">The sequence shown here is derived from an EMBL/GenBank/DDBJ whole genome shotgun (WGS) entry which is preliminary data.</text>
</comment>
<evidence type="ECO:0000256" key="7">
    <source>
        <dbReference type="SAM" id="Phobius"/>
    </source>
</evidence>
<comment type="similarity">
    <text evidence="2">Belongs to the ZIP transporter (TC 2.A.5) family.</text>
</comment>
<feature type="transmembrane region" description="Helical" evidence="7">
    <location>
        <begin position="465"/>
        <end position="488"/>
    </location>
</feature>
<evidence type="ECO:0000313" key="8">
    <source>
        <dbReference type="EMBL" id="KAL5109846.1"/>
    </source>
</evidence>
<comment type="subcellular location">
    <subcellularLocation>
        <location evidence="1">Membrane</location>
        <topology evidence="1">Multi-pass membrane protein</topology>
    </subcellularLocation>
</comment>
<keyword evidence="4 7" id="KW-1133">Transmembrane helix</keyword>
<evidence type="ECO:0000256" key="4">
    <source>
        <dbReference type="ARBA" id="ARBA00022989"/>
    </source>
</evidence>
<sequence>MGRRLTNDANCHPRHRCATCEGAMREVVGVAFHVGIGCYHHGFDVRIADICGVRYITFPSLGVALPADIVPEPISPNSGAIAPITLRVLNNISFSSNPLATVHLENLPNIEETKALLQIFSHNDSASEYFVLELSNPPHAVRRSLVETIIYSLLAVTITNFCALTGFICIPIQRSKRFPQLLSFMMALAVGALFSTAVLVLIPEALRMIEMPREFGGQGRTYLYKFICVPAGALFFFIVEYILLIMPRISKWKGSSSSDRSSDETEIADTKNWEGNPNALKQDSSNAELSVEIAEALDDGDLGSIDSISVSQKSVVSPHRRCCLRINREKFSKIAPVAWMILFGDGFHNFMDGMTIGVGFTESPTIGIALTLSIIFEELPSELGDFAILISSGFSIKSAVCANFLSACTTYPGLLVGLVIGEVSAGALYVFAITAGFFLYISLADMMPNLRDGLEELEGKNKNSFYLFLVQLTGLIAGSYAVQSGAWISTRKSYKL</sequence>
<dbReference type="Proteomes" id="UP001651158">
    <property type="component" value="Unassembled WGS sequence"/>
</dbReference>
<keyword evidence="3 7" id="KW-0812">Transmembrane</keyword>
<keyword evidence="5 7" id="KW-0472">Membrane</keyword>
<feature type="transmembrane region" description="Helical" evidence="7">
    <location>
        <begin position="400"/>
        <end position="420"/>
    </location>
</feature>